<dbReference type="EMBL" id="NMQU01000140">
    <property type="protein sequence ID" value="OXM43794.1"/>
    <property type="molecule type" value="Genomic_DNA"/>
</dbReference>
<feature type="region of interest" description="Disordered" evidence="1">
    <location>
        <begin position="283"/>
        <end position="310"/>
    </location>
</feature>
<evidence type="ECO:0000313" key="2">
    <source>
        <dbReference type="EMBL" id="OXM43794.1"/>
    </source>
</evidence>
<proteinExistence type="predicted"/>
<comment type="caution">
    <text evidence="2">The sequence shown here is derived from an EMBL/GenBank/DDBJ whole genome shotgun (WGS) entry which is preliminary data.</text>
</comment>
<reference evidence="2 3" key="1">
    <citation type="submission" date="2017-07" db="EMBL/GenBank/DDBJ databases">
        <title>Amycolatopsis alba DSM 44262 Genome sequencing and assembly.</title>
        <authorList>
            <person name="Kaur N."/>
            <person name="Mayilraj S."/>
        </authorList>
    </citation>
    <scope>NUCLEOTIDE SEQUENCE [LARGE SCALE GENOMIC DNA]</scope>
    <source>
        <strain evidence="2 3">DSM 44262</strain>
    </source>
</reference>
<gene>
    <name evidence="2" type="ORF">CFP75_37095</name>
</gene>
<protein>
    <recommendedName>
        <fullName evidence="4">DUF4145 domain-containing protein</fullName>
    </recommendedName>
</protein>
<accession>A0A229RBJ5</accession>
<sequence>MNVDTIDEQTLVAVADLICGDGTMFYRKGNELAEFFRRAGWKEITAYDGDTRKSWTVTHLLRRQDEPNAIERILTRLADPRDYPHDRESANEVRDRLNLLLEVENLHVELDDDLRPVIKAGRAAPKSIPEDISRQKLQYSIEEIVTDQALVPLLNQRIIEIEKCRANGCYLAAMIHLGGLVEGLLMDAAVSRPIPDSIWDEPEAKAERVRRAPADKLTLHSLIYAAHRLRWIDTDVYRIVGGLRSIRNLVHPHAQRKSPGDVPDEDTVDMYWPVFIGTVNDLGRTRPGESSARQARPAVDSAGPWARRKR</sequence>
<evidence type="ECO:0000313" key="3">
    <source>
        <dbReference type="Proteomes" id="UP000215563"/>
    </source>
</evidence>
<evidence type="ECO:0008006" key="4">
    <source>
        <dbReference type="Google" id="ProtNLM"/>
    </source>
</evidence>
<dbReference type="Proteomes" id="UP000215563">
    <property type="component" value="Unassembled WGS sequence"/>
</dbReference>
<organism evidence="2 3">
    <name type="scientific">Amycolatopsis alba DSM 44262</name>
    <dbReference type="NCBI Taxonomy" id="1125972"/>
    <lineage>
        <taxon>Bacteria</taxon>
        <taxon>Bacillati</taxon>
        <taxon>Actinomycetota</taxon>
        <taxon>Actinomycetes</taxon>
        <taxon>Pseudonocardiales</taxon>
        <taxon>Pseudonocardiaceae</taxon>
        <taxon>Amycolatopsis</taxon>
    </lineage>
</organism>
<evidence type="ECO:0000256" key="1">
    <source>
        <dbReference type="SAM" id="MobiDB-lite"/>
    </source>
</evidence>
<keyword evidence="3" id="KW-1185">Reference proteome</keyword>
<name>A0A229RBJ5_AMYAL</name>
<dbReference type="AlphaFoldDB" id="A0A229RBJ5"/>